<evidence type="ECO:0000313" key="1">
    <source>
        <dbReference type="EMBL" id="GIY79446.1"/>
    </source>
</evidence>
<sequence length="82" mass="9847">MFITENSVSKVSNVDLIGANYCRKCIRYRTNLLEKIMKTFPQEDVGLQIQQQRQTHQYLNEKLGRRKDYYKNLMFENCYSSN</sequence>
<reference evidence="1 2" key="1">
    <citation type="submission" date="2021-06" db="EMBL/GenBank/DDBJ databases">
        <title>Caerostris extrusa draft genome.</title>
        <authorList>
            <person name="Kono N."/>
            <person name="Arakawa K."/>
        </authorList>
    </citation>
    <scope>NUCLEOTIDE SEQUENCE [LARGE SCALE GENOMIC DNA]</scope>
</reference>
<protein>
    <submittedName>
        <fullName evidence="1">Uncharacterized protein</fullName>
    </submittedName>
</protein>
<proteinExistence type="predicted"/>
<comment type="caution">
    <text evidence="1">The sequence shown here is derived from an EMBL/GenBank/DDBJ whole genome shotgun (WGS) entry which is preliminary data.</text>
</comment>
<evidence type="ECO:0000313" key="2">
    <source>
        <dbReference type="Proteomes" id="UP001054945"/>
    </source>
</evidence>
<name>A0AAV4W9G5_CAEEX</name>
<dbReference type="AlphaFoldDB" id="A0AAV4W9G5"/>
<organism evidence="1 2">
    <name type="scientific">Caerostris extrusa</name>
    <name type="common">Bark spider</name>
    <name type="synonym">Caerostris bankana</name>
    <dbReference type="NCBI Taxonomy" id="172846"/>
    <lineage>
        <taxon>Eukaryota</taxon>
        <taxon>Metazoa</taxon>
        <taxon>Ecdysozoa</taxon>
        <taxon>Arthropoda</taxon>
        <taxon>Chelicerata</taxon>
        <taxon>Arachnida</taxon>
        <taxon>Araneae</taxon>
        <taxon>Araneomorphae</taxon>
        <taxon>Entelegynae</taxon>
        <taxon>Araneoidea</taxon>
        <taxon>Araneidae</taxon>
        <taxon>Caerostris</taxon>
    </lineage>
</organism>
<keyword evidence="2" id="KW-1185">Reference proteome</keyword>
<gene>
    <name evidence="1" type="ORF">CEXT_476181</name>
</gene>
<dbReference type="EMBL" id="BPLR01015889">
    <property type="protein sequence ID" value="GIY79446.1"/>
    <property type="molecule type" value="Genomic_DNA"/>
</dbReference>
<dbReference type="Proteomes" id="UP001054945">
    <property type="component" value="Unassembled WGS sequence"/>
</dbReference>
<accession>A0AAV4W9G5</accession>